<evidence type="ECO:0008006" key="3">
    <source>
        <dbReference type="Google" id="ProtNLM"/>
    </source>
</evidence>
<accession>A0A4S4CX51</accession>
<comment type="caution">
    <text evidence="1">The sequence shown here is derived from an EMBL/GenBank/DDBJ whole genome shotgun (WGS) entry which is preliminary data.</text>
</comment>
<name>A0A4S4CX51_CAMSN</name>
<organism evidence="1 2">
    <name type="scientific">Camellia sinensis var. sinensis</name>
    <name type="common">China tea</name>
    <dbReference type="NCBI Taxonomy" id="542762"/>
    <lineage>
        <taxon>Eukaryota</taxon>
        <taxon>Viridiplantae</taxon>
        <taxon>Streptophyta</taxon>
        <taxon>Embryophyta</taxon>
        <taxon>Tracheophyta</taxon>
        <taxon>Spermatophyta</taxon>
        <taxon>Magnoliopsida</taxon>
        <taxon>eudicotyledons</taxon>
        <taxon>Gunneridae</taxon>
        <taxon>Pentapetalae</taxon>
        <taxon>asterids</taxon>
        <taxon>Ericales</taxon>
        <taxon>Theaceae</taxon>
        <taxon>Camellia</taxon>
    </lineage>
</organism>
<protein>
    <recommendedName>
        <fullName evidence="3">Insecticidal crystal toxin domain-containing protein</fullName>
    </recommendedName>
</protein>
<dbReference type="AlphaFoldDB" id="A0A4S4CX51"/>
<dbReference type="EMBL" id="SDRB02013661">
    <property type="protein sequence ID" value="THF94431.1"/>
    <property type="molecule type" value="Genomic_DNA"/>
</dbReference>
<keyword evidence="2" id="KW-1185">Reference proteome</keyword>
<gene>
    <name evidence="1" type="ORF">TEA_013482</name>
</gene>
<dbReference type="Proteomes" id="UP000306102">
    <property type="component" value="Unassembled WGS sequence"/>
</dbReference>
<dbReference type="PANTHER" id="PTHR31050:SF3">
    <property type="entry name" value="OS08G0412800 PROTEIN"/>
    <property type="match status" value="1"/>
</dbReference>
<evidence type="ECO:0000313" key="2">
    <source>
        <dbReference type="Proteomes" id="UP000306102"/>
    </source>
</evidence>
<dbReference type="PANTHER" id="PTHR31050">
    <property type="entry name" value="OS08G0413200 PROTEIN"/>
    <property type="match status" value="1"/>
</dbReference>
<reference evidence="1 2" key="1">
    <citation type="journal article" date="2018" name="Proc. Natl. Acad. Sci. U.S.A.">
        <title>Draft genome sequence of Camellia sinensis var. sinensis provides insights into the evolution of the tea genome and tea quality.</title>
        <authorList>
            <person name="Wei C."/>
            <person name="Yang H."/>
            <person name="Wang S."/>
            <person name="Zhao J."/>
            <person name="Liu C."/>
            <person name="Gao L."/>
            <person name="Xia E."/>
            <person name="Lu Y."/>
            <person name="Tai Y."/>
            <person name="She G."/>
            <person name="Sun J."/>
            <person name="Cao H."/>
            <person name="Tong W."/>
            <person name="Gao Q."/>
            <person name="Li Y."/>
            <person name="Deng W."/>
            <person name="Jiang X."/>
            <person name="Wang W."/>
            <person name="Chen Q."/>
            <person name="Zhang S."/>
            <person name="Li H."/>
            <person name="Wu J."/>
            <person name="Wang P."/>
            <person name="Li P."/>
            <person name="Shi C."/>
            <person name="Zheng F."/>
            <person name="Jian J."/>
            <person name="Huang B."/>
            <person name="Shan D."/>
            <person name="Shi M."/>
            <person name="Fang C."/>
            <person name="Yue Y."/>
            <person name="Li F."/>
            <person name="Li D."/>
            <person name="Wei S."/>
            <person name="Han B."/>
            <person name="Jiang C."/>
            <person name="Yin Y."/>
            <person name="Xia T."/>
            <person name="Zhang Z."/>
            <person name="Bennetzen J.L."/>
            <person name="Zhao S."/>
            <person name="Wan X."/>
        </authorList>
    </citation>
    <scope>NUCLEOTIDE SEQUENCE [LARGE SCALE GENOMIC DNA]</scope>
    <source>
        <strain evidence="2">cv. Shuchazao</strain>
        <tissue evidence="1">Leaf</tissue>
    </source>
</reference>
<proteinExistence type="predicted"/>
<dbReference type="InterPro" id="IPR010683">
    <property type="entry name" value="DUF1262"/>
</dbReference>
<dbReference type="Pfam" id="PF06880">
    <property type="entry name" value="DUF1262"/>
    <property type="match status" value="1"/>
</dbReference>
<sequence length="552" mass="62931">MYVTRLLSHLQSSPESLSLPSDGPNSGFLVIQDKNSETTTFFGLLKNRYVKDLPLPQNKELHVEYSSDDEETTFVPVVNKPLSSNLYYALKPHREAYACSKEEDMDTSCCCNCIQDVKPRPLDPNDIYQQFHIVPYKRGGQFYAKSIAPDGIPPNFLRTKGWSIRTQTPQNYQLVQTEIVTVGGREAVWDENRVADGVIWFTSFGGVGEEVNIGLISLIVDRMKWEQERGGWLGGEKRQVSVNKTEEYAGIGVGGWSRFGCYVLVEREAYACSKEEDMDTSCCCNCIQDVQPRPLDPNDMYQQFHIVSYKRGGQFYAKSIAPDGIPPNFLRTKGWCIRTQTPKNYQLGEALGINTALRDRLPSFDLPLSYKSSEAIVVGKWYCPFMFIKDGTLRDQMKKSMFYEMTLEQRWEQIFTCENGYNQGNVVFVDVAVQTEIVTIGGREAVWDENRVANGVIWFTSFVGVGEEVNVGLSSLIVDRMKWEQERGRWLGGEKRQVSVNKTEEYAGIGVGGWSRFGCYVLVERFVLKRMDKSVALTYDFKHTHVIRSKWE</sequence>
<evidence type="ECO:0000313" key="1">
    <source>
        <dbReference type="EMBL" id="THF94431.1"/>
    </source>
</evidence>